<accession>A0AAV6IUI9</accession>
<reference evidence="2" key="1">
    <citation type="submission" date="2020-08" db="EMBL/GenBank/DDBJ databases">
        <title>Plant Genome Project.</title>
        <authorList>
            <person name="Zhang R.-G."/>
        </authorList>
    </citation>
    <scope>NUCLEOTIDE SEQUENCE</scope>
    <source>
        <strain evidence="2">WSP0</strain>
        <tissue evidence="2">Leaf</tissue>
    </source>
</reference>
<dbReference type="AlphaFoldDB" id="A0AAV6IUI9"/>
<keyword evidence="3" id="KW-1185">Reference proteome</keyword>
<name>A0AAV6IUI9_9ERIC</name>
<evidence type="ECO:0000313" key="2">
    <source>
        <dbReference type="EMBL" id="KAG5532446.1"/>
    </source>
</evidence>
<keyword evidence="1" id="KW-0472">Membrane</keyword>
<dbReference type="EMBL" id="JACTNZ010000009">
    <property type="protein sequence ID" value="KAG5532446.1"/>
    <property type="molecule type" value="Genomic_DNA"/>
</dbReference>
<evidence type="ECO:0000256" key="1">
    <source>
        <dbReference type="SAM" id="Phobius"/>
    </source>
</evidence>
<keyword evidence="1" id="KW-1133">Transmembrane helix</keyword>
<dbReference type="Gene3D" id="3.10.20.90">
    <property type="entry name" value="Phosphatidylinositol 3-kinase Catalytic Subunit, Chain A, domain 1"/>
    <property type="match status" value="1"/>
</dbReference>
<organism evidence="2 3">
    <name type="scientific">Rhododendron griersonianum</name>
    <dbReference type="NCBI Taxonomy" id="479676"/>
    <lineage>
        <taxon>Eukaryota</taxon>
        <taxon>Viridiplantae</taxon>
        <taxon>Streptophyta</taxon>
        <taxon>Embryophyta</taxon>
        <taxon>Tracheophyta</taxon>
        <taxon>Spermatophyta</taxon>
        <taxon>Magnoliopsida</taxon>
        <taxon>eudicotyledons</taxon>
        <taxon>Gunneridae</taxon>
        <taxon>Pentapetalae</taxon>
        <taxon>asterids</taxon>
        <taxon>Ericales</taxon>
        <taxon>Ericaceae</taxon>
        <taxon>Ericoideae</taxon>
        <taxon>Rhodoreae</taxon>
        <taxon>Rhododendron</taxon>
    </lineage>
</organism>
<sequence length="144" mass="16152">MKIFVKTLKGTHFEIEVNPDDTNSGHSSFAICCVRESDEKTVTSLVSIAAVVIVLLHAGYVKSNSRNRRTHYMQNSALHLSSFQLTMAQVAIQSKYSKTVVHPKPRNHLHPMFPLELTFRASSCSRFHSIRVPCFDGHCALPRG</sequence>
<evidence type="ECO:0000313" key="3">
    <source>
        <dbReference type="Proteomes" id="UP000823749"/>
    </source>
</evidence>
<feature type="transmembrane region" description="Helical" evidence="1">
    <location>
        <begin position="44"/>
        <end position="61"/>
    </location>
</feature>
<protein>
    <submittedName>
        <fullName evidence="2">Uncharacterized protein</fullName>
    </submittedName>
</protein>
<keyword evidence="1" id="KW-0812">Transmembrane</keyword>
<comment type="caution">
    <text evidence="2">The sequence shown here is derived from an EMBL/GenBank/DDBJ whole genome shotgun (WGS) entry which is preliminary data.</text>
</comment>
<gene>
    <name evidence="2" type="ORF">RHGRI_026921</name>
</gene>
<proteinExistence type="predicted"/>
<dbReference type="Proteomes" id="UP000823749">
    <property type="component" value="Chromosome 9"/>
</dbReference>